<sequence>MDILTLCLHSKFIIMKRTRTKIIYILLSIFMVYGCKNDDNSENLDDFKAENRKTLGVSAEDLLSDDIYKSLTVELLFSESYRPTETAILNFKNFLNDRLNKPGGINFLERVIPEEAGAPFDNTEIREIEDKNREVYTVGDEISVYVYFANGKSANDTANSVTLGTAYMNTSIVIYEKTLMDIASSSPLINLADLETTALNHEFGHILGLVNIQEDDIHNLHEDTAHNKHCVIENCLMYFESNSLRGIRARFSGTERVAELDPLCIADLRAKGGK</sequence>
<reference evidence="1 2" key="1">
    <citation type="submission" date="2018-10" db="EMBL/GenBank/DDBJ databases">
        <title>Genomic Encyclopedia of Archaeal and Bacterial Type Strains, Phase II (KMG-II): from individual species to whole genera.</title>
        <authorList>
            <person name="Goeker M."/>
        </authorList>
    </citation>
    <scope>NUCLEOTIDE SEQUENCE [LARGE SCALE GENOMIC DNA]</scope>
    <source>
        <strain evidence="1 2">DSM 23424</strain>
    </source>
</reference>
<gene>
    <name evidence="1" type="ORF">BXY75_3234</name>
</gene>
<name>A0A3L9Y7P1_9FLAO</name>
<dbReference type="AlphaFoldDB" id="A0A3L9Y7P1"/>
<dbReference type="EMBL" id="REFC01000016">
    <property type="protein sequence ID" value="RMA56721.1"/>
    <property type="molecule type" value="Genomic_DNA"/>
</dbReference>
<accession>A0A3L9Y7P1</accession>
<evidence type="ECO:0008006" key="3">
    <source>
        <dbReference type="Google" id="ProtNLM"/>
    </source>
</evidence>
<keyword evidence="2" id="KW-1185">Reference proteome</keyword>
<evidence type="ECO:0000313" key="1">
    <source>
        <dbReference type="EMBL" id="RMA56721.1"/>
    </source>
</evidence>
<dbReference type="SUPFAM" id="SSF55486">
    <property type="entry name" value="Metalloproteases ('zincins'), catalytic domain"/>
    <property type="match status" value="1"/>
</dbReference>
<evidence type="ECO:0000313" key="2">
    <source>
        <dbReference type="Proteomes" id="UP000271339"/>
    </source>
</evidence>
<dbReference type="GO" id="GO:0008237">
    <property type="term" value="F:metallopeptidase activity"/>
    <property type="evidence" value="ECO:0007669"/>
    <property type="project" value="InterPro"/>
</dbReference>
<comment type="caution">
    <text evidence="1">The sequence shown here is derived from an EMBL/GenBank/DDBJ whole genome shotgun (WGS) entry which is preliminary data.</text>
</comment>
<organism evidence="1 2">
    <name type="scientific">Ulvibacter antarcticus</name>
    <dbReference type="NCBI Taxonomy" id="442714"/>
    <lineage>
        <taxon>Bacteria</taxon>
        <taxon>Pseudomonadati</taxon>
        <taxon>Bacteroidota</taxon>
        <taxon>Flavobacteriia</taxon>
        <taxon>Flavobacteriales</taxon>
        <taxon>Flavobacteriaceae</taxon>
        <taxon>Ulvibacter</taxon>
    </lineage>
</organism>
<protein>
    <recommendedName>
        <fullName evidence="3">Membrane metalloprotease</fullName>
    </recommendedName>
</protein>
<dbReference type="Proteomes" id="UP000271339">
    <property type="component" value="Unassembled WGS sequence"/>
</dbReference>
<proteinExistence type="predicted"/>
<dbReference type="InterPro" id="IPR024079">
    <property type="entry name" value="MetalloPept_cat_dom_sf"/>
</dbReference>
<dbReference type="Gene3D" id="3.40.390.10">
    <property type="entry name" value="Collagenase (Catalytic Domain)"/>
    <property type="match status" value="1"/>
</dbReference>